<evidence type="ECO:0000313" key="1">
    <source>
        <dbReference type="EMBL" id="KAJ7096675.1"/>
    </source>
</evidence>
<reference evidence="1" key="1">
    <citation type="submission" date="2023-03" db="EMBL/GenBank/DDBJ databases">
        <title>Massive genome expansion in bonnet fungi (Mycena s.s.) driven by repeated elements and novel gene families across ecological guilds.</title>
        <authorList>
            <consortium name="Lawrence Berkeley National Laboratory"/>
            <person name="Harder C.B."/>
            <person name="Miyauchi S."/>
            <person name="Viragh M."/>
            <person name="Kuo A."/>
            <person name="Thoen E."/>
            <person name="Andreopoulos B."/>
            <person name="Lu D."/>
            <person name="Skrede I."/>
            <person name="Drula E."/>
            <person name="Henrissat B."/>
            <person name="Morin E."/>
            <person name="Kohler A."/>
            <person name="Barry K."/>
            <person name="LaButti K."/>
            <person name="Morin E."/>
            <person name="Salamov A."/>
            <person name="Lipzen A."/>
            <person name="Mereny Z."/>
            <person name="Hegedus B."/>
            <person name="Baldrian P."/>
            <person name="Stursova M."/>
            <person name="Weitz H."/>
            <person name="Taylor A."/>
            <person name="Grigoriev I.V."/>
            <person name="Nagy L.G."/>
            <person name="Martin F."/>
            <person name="Kauserud H."/>
        </authorList>
    </citation>
    <scope>NUCLEOTIDE SEQUENCE</scope>
    <source>
        <strain evidence="1">CBHHK173m</strain>
    </source>
</reference>
<sequence>MSSQMSNVAHGQLRSAICSHEGALAFVGQGAYVLLPATAPSHTLVLTLARVHPIFESCIIPAISDAFEFAEAQIARTSAVFVSEARHPQHQAVLTLSYVREVWRGRLPRRSPPRVLAAHMNGSAAALALEYFFAARTSAHRRWRRVLGGALGRNHLAETLRLEAIVRVHTGGGIQRHQQHQEQLEQPETTTMTASSPTHGLLSERKHGALLVGASPMDRAGRCKHAQPPGIPDSMTPYALVLVGSFFKSYAVFPSHSAPNHLAHARLLLATITHNLSSSHRSFPVLVCFGYGLRTGAAKYGSALRRDLSSTQMLASLHTVEDSTAAMMKCRPEREDPRNPGGVLEELAEGTDALASSAV</sequence>
<organism evidence="1 2">
    <name type="scientific">Mycena belliarum</name>
    <dbReference type="NCBI Taxonomy" id="1033014"/>
    <lineage>
        <taxon>Eukaryota</taxon>
        <taxon>Fungi</taxon>
        <taxon>Dikarya</taxon>
        <taxon>Basidiomycota</taxon>
        <taxon>Agaricomycotina</taxon>
        <taxon>Agaricomycetes</taxon>
        <taxon>Agaricomycetidae</taxon>
        <taxon>Agaricales</taxon>
        <taxon>Marasmiineae</taxon>
        <taxon>Mycenaceae</taxon>
        <taxon>Mycena</taxon>
    </lineage>
</organism>
<comment type="caution">
    <text evidence="1">The sequence shown here is derived from an EMBL/GenBank/DDBJ whole genome shotgun (WGS) entry which is preliminary data.</text>
</comment>
<dbReference type="Proteomes" id="UP001222325">
    <property type="component" value="Unassembled WGS sequence"/>
</dbReference>
<keyword evidence="2" id="KW-1185">Reference proteome</keyword>
<accession>A0AAD6UC14</accession>
<evidence type="ECO:0000313" key="2">
    <source>
        <dbReference type="Proteomes" id="UP001222325"/>
    </source>
</evidence>
<proteinExistence type="predicted"/>
<protein>
    <submittedName>
        <fullName evidence="1">Uncharacterized protein</fullName>
    </submittedName>
</protein>
<dbReference type="AlphaFoldDB" id="A0AAD6UC14"/>
<name>A0AAD6UC14_9AGAR</name>
<gene>
    <name evidence="1" type="ORF">B0H15DRAFT_946145</name>
</gene>
<dbReference type="EMBL" id="JARJCN010000011">
    <property type="protein sequence ID" value="KAJ7096675.1"/>
    <property type="molecule type" value="Genomic_DNA"/>
</dbReference>